<dbReference type="Pfam" id="PF12727">
    <property type="entry name" value="PBP_like"/>
    <property type="match status" value="1"/>
</dbReference>
<dbReference type="SUPFAM" id="SSF63867">
    <property type="entry name" value="MoeA C-terminal domain-like"/>
    <property type="match status" value="1"/>
</dbReference>
<reference evidence="4" key="1">
    <citation type="journal article" date="2020" name="ISME J.">
        <title>Gammaproteobacteria mediating utilization of methyl-, sulfur- and petroleum organic compounds in deep ocean hydrothermal plumes.</title>
        <authorList>
            <person name="Zhou Z."/>
            <person name="Liu Y."/>
            <person name="Pan J."/>
            <person name="Cron B.R."/>
            <person name="Toner B.M."/>
            <person name="Anantharaman K."/>
            <person name="Breier J.A."/>
            <person name="Dick G.J."/>
            <person name="Li M."/>
        </authorList>
    </citation>
    <scope>NUCLEOTIDE SEQUENCE</scope>
    <source>
        <strain evidence="4">SZUA-1435</strain>
    </source>
</reference>
<accession>A0A833DUK3</accession>
<dbReference type="Gene3D" id="3.90.105.10">
    <property type="entry name" value="Molybdopterin biosynthesis moea protein, domain 2"/>
    <property type="match status" value="1"/>
</dbReference>
<dbReference type="Gene3D" id="3.40.190.10">
    <property type="entry name" value="Periplasmic binding protein-like II"/>
    <property type="match status" value="1"/>
</dbReference>
<gene>
    <name evidence="4" type="ORF">EYH02_04315</name>
</gene>
<dbReference type="NCBIfam" id="TIGR00177">
    <property type="entry name" value="molyb_syn"/>
    <property type="match status" value="1"/>
</dbReference>
<keyword evidence="2" id="KW-0501">Molybdenum cofactor biosynthesis</keyword>
<dbReference type="InterPro" id="IPR036135">
    <property type="entry name" value="MoeA_linker/N_sf"/>
</dbReference>
<evidence type="ECO:0000313" key="4">
    <source>
        <dbReference type="EMBL" id="HIP57274.1"/>
    </source>
</evidence>
<dbReference type="NCBIfam" id="NF011068">
    <property type="entry name" value="PRK14498.1"/>
    <property type="match status" value="1"/>
</dbReference>
<proteinExistence type="predicted"/>
<dbReference type="Gene3D" id="3.40.980.10">
    <property type="entry name" value="MoaB/Mog-like domain"/>
    <property type="match status" value="1"/>
</dbReference>
<dbReference type="SUPFAM" id="SSF53850">
    <property type="entry name" value="Periplasmic binding protein-like II"/>
    <property type="match status" value="1"/>
</dbReference>
<dbReference type="CDD" id="cd00887">
    <property type="entry name" value="MoeA"/>
    <property type="match status" value="1"/>
</dbReference>
<dbReference type="InterPro" id="IPR001453">
    <property type="entry name" value="MoaB/Mog_dom"/>
</dbReference>
<dbReference type="InterPro" id="IPR008284">
    <property type="entry name" value="MoCF_biosynth_CS"/>
</dbReference>
<dbReference type="PROSITE" id="PS01079">
    <property type="entry name" value="MOCF_BIOSYNTHESIS_2"/>
    <property type="match status" value="1"/>
</dbReference>
<dbReference type="PANTHER" id="PTHR10192">
    <property type="entry name" value="MOLYBDOPTERIN BIOSYNTHESIS PROTEIN"/>
    <property type="match status" value="1"/>
</dbReference>
<dbReference type="Proteomes" id="UP000605805">
    <property type="component" value="Unassembled WGS sequence"/>
</dbReference>
<dbReference type="UniPathway" id="UPA00344"/>
<dbReference type="SUPFAM" id="SSF53218">
    <property type="entry name" value="Molybdenum cofactor biosynthesis proteins"/>
    <property type="match status" value="1"/>
</dbReference>
<dbReference type="Pfam" id="PF00994">
    <property type="entry name" value="MoCF_biosynth"/>
    <property type="match status" value="1"/>
</dbReference>
<dbReference type="SUPFAM" id="SSF63882">
    <property type="entry name" value="MoeA N-terminal region -like"/>
    <property type="match status" value="1"/>
</dbReference>
<evidence type="ECO:0000313" key="5">
    <source>
        <dbReference type="Proteomes" id="UP000605805"/>
    </source>
</evidence>
<dbReference type="Pfam" id="PF03453">
    <property type="entry name" value="MoeA_N"/>
    <property type="match status" value="1"/>
</dbReference>
<evidence type="ECO:0000256" key="2">
    <source>
        <dbReference type="ARBA" id="ARBA00023150"/>
    </source>
</evidence>
<organism evidence="4 5">
    <name type="scientific">Ignisphaera aggregans</name>
    <dbReference type="NCBI Taxonomy" id="334771"/>
    <lineage>
        <taxon>Archaea</taxon>
        <taxon>Thermoproteota</taxon>
        <taxon>Thermoprotei</taxon>
        <taxon>Desulfurococcales</taxon>
        <taxon>Desulfurococcaceae</taxon>
        <taxon>Ignisphaera</taxon>
    </lineage>
</organism>
<sequence>MRKLFHKLVPLEKALEVIESRVRIEPKGIETLPLLEALGRVLAEDVYAIIDYPPFDRSEVDGYAVRAEDTYGADELRPIVLEIVGSVDVGKEPSVEVYSGKAVEVATGSVLPRGANAVVMEEYTVKRESKVLIYRAVSPLENVAVAGSDISKGELVLMRGTRLGPFEIGILAALGYNRVNVYIPPRIAVISTGNEVVAPGKDLRLGQIYDFNGYAITAYLRSLGARAEYLGVVPDDEEVLRDVLTYAVSQYDIVVTSGGTSAGLGDILYRVVERLGEVLVHGLEVKPGKPTLVGVVENKLVIGLPGFPFSASVISITLLKYIVEKACGMQPSLHPSISARIAQRLRKEVGKVLFVPVVLSIRSNDVLAIPIPIRSGDITPLIRADGIAIVERGKEIVDEGQRVGVLILRPSIADTLIIGSHDMLLTKLIASAGLAQDVRVLTVGSYIGLQYVARGYGDIAPIHLLDPETNTYNTTFVAKYRDLVLVAGYRRRIVLAFKRGNPKKIKSLRDALRDDVRFVNRNKGSGTRILIDILFKEIAKEIGVDYNDLVKKINGYTYEVNTHTAVAAAIAQGRADMGLCIEYAARLYNLDYIPIAWEEYDFAVHRDSLSKPSVRRFISYLGSDEGRRVVASIPGYEPKKEMGSIIELSA</sequence>
<dbReference type="InterPro" id="IPR036425">
    <property type="entry name" value="MoaB/Mog-like_dom_sf"/>
</dbReference>
<dbReference type="Pfam" id="PF03454">
    <property type="entry name" value="MoeA_C"/>
    <property type="match status" value="1"/>
</dbReference>
<dbReference type="InterPro" id="IPR038987">
    <property type="entry name" value="MoeA-like"/>
</dbReference>
<dbReference type="EMBL" id="DQTV01000079">
    <property type="protein sequence ID" value="HIP57274.1"/>
    <property type="molecule type" value="Genomic_DNA"/>
</dbReference>
<dbReference type="SMART" id="SM00852">
    <property type="entry name" value="MoCF_biosynth"/>
    <property type="match status" value="1"/>
</dbReference>
<dbReference type="InterPro" id="IPR005110">
    <property type="entry name" value="MoeA_linker/N"/>
</dbReference>
<dbReference type="FunFam" id="3.40.190.10:FF:000566">
    <property type="entry name" value="Molybdenum cofactor biosynthesis protein"/>
    <property type="match status" value="1"/>
</dbReference>
<dbReference type="NCBIfam" id="NF045515">
    <property type="entry name" value="Glp_gephyrin"/>
    <property type="match status" value="1"/>
</dbReference>
<dbReference type="Gene3D" id="2.170.190.11">
    <property type="entry name" value="Molybdopterin biosynthesis moea protein, domain 3"/>
    <property type="match status" value="1"/>
</dbReference>
<evidence type="ECO:0000259" key="3">
    <source>
        <dbReference type="SMART" id="SM00852"/>
    </source>
</evidence>
<dbReference type="Gene3D" id="2.40.340.10">
    <property type="entry name" value="MoeA, C-terminal, domain IV"/>
    <property type="match status" value="1"/>
</dbReference>
<feature type="domain" description="MoaB/Mog" evidence="3">
    <location>
        <begin position="188"/>
        <end position="325"/>
    </location>
</feature>
<dbReference type="GO" id="GO:0006777">
    <property type="term" value="P:Mo-molybdopterin cofactor biosynthetic process"/>
    <property type="evidence" value="ECO:0007669"/>
    <property type="project" value="UniProtKB-KW"/>
</dbReference>
<protein>
    <submittedName>
        <fullName evidence="4">Molybdopterin biosynthesis protein</fullName>
    </submittedName>
</protein>
<dbReference type="InterPro" id="IPR005111">
    <property type="entry name" value="MoeA_C_domain_IV"/>
</dbReference>
<dbReference type="InterPro" id="IPR036688">
    <property type="entry name" value="MoeA_C_domain_IV_sf"/>
</dbReference>
<dbReference type="GO" id="GO:0005737">
    <property type="term" value="C:cytoplasm"/>
    <property type="evidence" value="ECO:0007669"/>
    <property type="project" value="TreeGrafter"/>
</dbReference>
<dbReference type="AlphaFoldDB" id="A0A833DUK3"/>
<dbReference type="InterPro" id="IPR024370">
    <property type="entry name" value="PBP_domain"/>
</dbReference>
<evidence type="ECO:0000256" key="1">
    <source>
        <dbReference type="ARBA" id="ARBA00005046"/>
    </source>
</evidence>
<dbReference type="PANTHER" id="PTHR10192:SF5">
    <property type="entry name" value="GEPHYRIN"/>
    <property type="match status" value="1"/>
</dbReference>
<comment type="pathway">
    <text evidence="1">Cofactor biosynthesis; molybdopterin biosynthesis.</text>
</comment>
<dbReference type="GO" id="GO:0061599">
    <property type="term" value="F:molybdopterin molybdotransferase activity"/>
    <property type="evidence" value="ECO:0007669"/>
    <property type="project" value="TreeGrafter"/>
</dbReference>
<comment type="caution">
    <text evidence="4">The sequence shown here is derived from an EMBL/GenBank/DDBJ whole genome shotgun (WGS) entry which is preliminary data.</text>
</comment>
<name>A0A833DUK3_9CREN</name>